<dbReference type="KEGG" id="aswu:HUW51_15520"/>
<reference evidence="1 2" key="1">
    <citation type="journal article" date="2018" name="Int. J. Syst. Evol. Microbiol.">
        <title>Adhaeribacter swui sp. nov., isolated from wet mud.</title>
        <authorList>
            <person name="Kim D.U."/>
            <person name="Kim K.W."/>
            <person name="Kang M.S."/>
            <person name="Kim J.Y."/>
            <person name="Jang J.H."/>
            <person name="Kim M.K."/>
        </authorList>
    </citation>
    <scope>NUCLEOTIDE SEQUENCE [LARGE SCALE GENOMIC DNA]</scope>
    <source>
        <strain evidence="1 2">KCTC 52873</strain>
    </source>
</reference>
<dbReference type="PANTHER" id="PTHR33361:SF15">
    <property type="entry name" value="DUF885 FAMILY LIPOPROTEIN"/>
    <property type="match status" value="1"/>
</dbReference>
<name>A0A7G7GA79_9BACT</name>
<dbReference type="EMBL" id="CP055156">
    <property type="protein sequence ID" value="QNF34063.1"/>
    <property type="molecule type" value="Genomic_DNA"/>
</dbReference>
<evidence type="ECO:0000313" key="1">
    <source>
        <dbReference type="EMBL" id="QNF34063.1"/>
    </source>
</evidence>
<evidence type="ECO:0000313" key="2">
    <source>
        <dbReference type="Proteomes" id="UP000515237"/>
    </source>
</evidence>
<sequence>MKLGSLRLFLVLFVTVFIFSCDRQKVKESGETTTPDQQFDALKATLLEKLWRLNPEWATSVGYHKYDKELVIVTPQRIADEVKSYESMRRDLHQIKLTSLSQNNQTDYRMLDDFLDGRIWYLTVLKPVEWNPAEYNIGNGVAEILNGRHDSLTNRLRSISFKIEHVVPYYEAAKNNLKNPTQEHTQLAILQNKGALTVLNDLADSVKIARLKPFEKDFLNSRIATAKTEINSYLAYLQNEKLPAIRKGQGRSFRIGKELFTQKFKHDIQSGYTAEQVYQKALAHKAELHRQMLALTQKVWPTYFPDKPLVPGLAGVKQIMSKIAEKHVSRDSFLIAVKAQIPQLVDFVNKKKLLTQDPSKPLVVRATPEYMRGVAGASISAPGPYDKSANTYYNVTPLDDYTAAQAESYLREYNHYQLQILNIHEAIPGHYTQLVYANKAPSVVKAVLGSGAMIEGWAVYAERMMLEEGYGNNAPKMWLSWYKWNLRVTLNAILDYSVHVLNMSEKEALNLLINEGFQEETEAREKWRRATLSQVQLSSYFTGYTEIYDLREEMKKKQGKEFNLKQFHEQFLSFGNAPVGYIRTLMLAKSAVN</sequence>
<dbReference type="InterPro" id="IPR010281">
    <property type="entry name" value="DUF885"/>
</dbReference>
<dbReference type="PANTHER" id="PTHR33361">
    <property type="entry name" value="GLR0591 PROTEIN"/>
    <property type="match status" value="1"/>
</dbReference>
<dbReference type="Proteomes" id="UP000515237">
    <property type="component" value="Chromosome"/>
</dbReference>
<dbReference type="Pfam" id="PF05960">
    <property type="entry name" value="DUF885"/>
    <property type="match status" value="1"/>
</dbReference>
<gene>
    <name evidence="1" type="ORF">HUW51_15520</name>
</gene>
<organism evidence="1 2">
    <name type="scientific">Adhaeribacter swui</name>
    <dbReference type="NCBI Taxonomy" id="2086471"/>
    <lineage>
        <taxon>Bacteria</taxon>
        <taxon>Pseudomonadati</taxon>
        <taxon>Bacteroidota</taxon>
        <taxon>Cytophagia</taxon>
        <taxon>Cytophagales</taxon>
        <taxon>Hymenobacteraceae</taxon>
        <taxon>Adhaeribacter</taxon>
    </lineage>
</organism>
<protein>
    <submittedName>
        <fullName evidence="1">DUF885 domain-containing protein</fullName>
    </submittedName>
</protein>
<proteinExistence type="predicted"/>
<dbReference type="PROSITE" id="PS51257">
    <property type="entry name" value="PROKAR_LIPOPROTEIN"/>
    <property type="match status" value="1"/>
</dbReference>
<dbReference type="RefSeq" id="WP_185270545.1">
    <property type="nucleotide sequence ID" value="NZ_CP055156.1"/>
</dbReference>
<accession>A0A7G7GA79</accession>
<keyword evidence="2" id="KW-1185">Reference proteome</keyword>
<dbReference type="AlphaFoldDB" id="A0A7G7GA79"/>